<accession>A0A371I7B0</accession>
<protein>
    <submittedName>
        <fullName evidence="2">Uncharacterized protein</fullName>
    </submittedName>
</protein>
<proteinExistence type="predicted"/>
<dbReference type="Proteomes" id="UP000257109">
    <property type="component" value="Unassembled WGS sequence"/>
</dbReference>
<evidence type="ECO:0000256" key="1">
    <source>
        <dbReference type="SAM" id="MobiDB-lite"/>
    </source>
</evidence>
<keyword evidence="3" id="KW-1185">Reference proteome</keyword>
<comment type="caution">
    <text evidence="2">The sequence shown here is derived from an EMBL/GenBank/DDBJ whole genome shotgun (WGS) entry which is preliminary data.</text>
</comment>
<feature type="non-terminal residue" evidence="2">
    <location>
        <position position="1"/>
    </location>
</feature>
<dbReference type="EMBL" id="QJKJ01000748">
    <property type="protein sequence ID" value="RDY10915.1"/>
    <property type="molecule type" value="Genomic_DNA"/>
</dbReference>
<reference evidence="2" key="1">
    <citation type="submission" date="2018-05" db="EMBL/GenBank/DDBJ databases">
        <title>Draft genome of Mucuna pruriens seed.</title>
        <authorList>
            <person name="Nnadi N.E."/>
            <person name="Vos R."/>
            <person name="Hasami M.H."/>
            <person name="Devisetty U.K."/>
            <person name="Aguiy J.C."/>
        </authorList>
    </citation>
    <scope>NUCLEOTIDE SEQUENCE [LARGE SCALE GENOMIC DNA]</scope>
    <source>
        <strain evidence="2">JCA_2017</strain>
    </source>
</reference>
<gene>
    <name evidence="2" type="ORF">CR513_04487</name>
</gene>
<feature type="region of interest" description="Disordered" evidence="1">
    <location>
        <begin position="22"/>
        <end position="41"/>
    </location>
</feature>
<feature type="compositionally biased region" description="Basic and acidic residues" evidence="1">
    <location>
        <begin position="29"/>
        <end position="41"/>
    </location>
</feature>
<name>A0A371I7B0_MUCPR</name>
<dbReference type="InterPro" id="IPR043502">
    <property type="entry name" value="DNA/RNA_pol_sf"/>
</dbReference>
<dbReference type="OrthoDB" id="1306287at2759"/>
<evidence type="ECO:0000313" key="3">
    <source>
        <dbReference type="Proteomes" id="UP000257109"/>
    </source>
</evidence>
<dbReference type="SUPFAM" id="SSF56672">
    <property type="entry name" value="DNA/RNA polymerases"/>
    <property type="match status" value="1"/>
</dbReference>
<organism evidence="2 3">
    <name type="scientific">Mucuna pruriens</name>
    <name type="common">Velvet bean</name>
    <name type="synonym">Dolichos pruriens</name>
    <dbReference type="NCBI Taxonomy" id="157652"/>
    <lineage>
        <taxon>Eukaryota</taxon>
        <taxon>Viridiplantae</taxon>
        <taxon>Streptophyta</taxon>
        <taxon>Embryophyta</taxon>
        <taxon>Tracheophyta</taxon>
        <taxon>Spermatophyta</taxon>
        <taxon>Magnoliopsida</taxon>
        <taxon>eudicotyledons</taxon>
        <taxon>Gunneridae</taxon>
        <taxon>Pentapetalae</taxon>
        <taxon>rosids</taxon>
        <taxon>fabids</taxon>
        <taxon>Fabales</taxon>
        <taxon>Fabaceae</taxon>
        <taxon>Papilionoideae</taxon>
        <taxon>50 kb inversion clade</taxon>
        <taxon>NPAAA clade</taxon>
        <taxon>indigoferoid/millettioid clade</taxon>
        <taxon>Phaseoleae</taxon>
        <taxon>Mucuna</taxon>
    </lineage>
</organism>
<evidence type="ECO:0000313" key="2">
    <source>
        <dbReference type="EMBL" id="RDY10915.1"/>
    </source>
</evidence>
<sequence>MPRIDLDFLCHHLSITLGTRSISQKRRRLGEEKRKATKEETNKKCSLEVQARKFLGFMLTKRGIEANPEKCQTIIDMRNPRNIKEM</sequence>
<dbReference type="AlphaFoldDB" id="A0A371I7B0"/>